<feature type="region of interest" description="Disordered" evidence="1">
    <location>
        <begin position="132"/>
        <end position="154"/>
    </location>
</feature>
<gene>
    <name evidence="2" type="ordered locus">Acid_1246</name>
</gene>
<dbReference type="SUPFAM" id="SSF81301">
    <property type="entry name" value="Nucleotidyltransferase"/>
    <property type="match status" value="1"/>
</dbReference>
<dbReference type="InterPro" id="IPR043519">
    <property type="entry name" value="NT_sf"/>
</dbReference>
<organism evidence="2">
    <name type="scientific">Solibacter usitatus (strain Ellin6076)</name>
    <dbReference type="NCBI Taxonomy" id="234267"/>
    <lineage>
        <taxon>Bacteria</taxon>
        <taxon>Pseudomonadati</taxon>
        <taxon>Acidobacteriota</taxon>
        <taxon>Terriglobia</taxon>
        <taxon>Bryobacterales</taxon>
        <taxon>Solibacteraceae</taxon>
        <taxon>Candidatus Solibacter</taxon>
    </lineage>
</organism>
<sequence>MPLNRDLREFIELLNSNEVEYLVVGAFAVAFHGFPRYTADLDLLVRPTAENADRVICALSQFGFGKLGIEATDLCSPGMVVQLGVKPNRIDLLTAISGVSFDEAWATRSDATLDGISAHFIGRAELLRNKEQTGRAKDLGDADELRKRHGERDK</sequence>
<name>Q029N6_SOLUE</name>
<dbReference type="KEGG" id="sus:Acid_1246"/>
<evidence type="ECO:0000256" key="1">
    <source>
        <dbReference type="SAM" id="MobiDB-lite"/>
    </source>
</evidence>
<dbReference type="EMBL" id="CP000473">
    <property type="protein sequence ID" value="ABJ82240.1"/>
    <property type="molecule type" value="Genomic_DNA"/>
</dbReference>
<reference evidence="2" key="1">
    <citation type="submission" date="2006-10" db="EMBL/GenBank/DDBJ databases">
        <title>Complete sequence of Solibacter usitatus Ellin6076.</title>
        <authorList>
            <consortium name="US DOE Joint Genome Institute"/>
            <person name="Copeland A."/>
            <person name="Lucas S."/>
            <person name="Lapidus A."/>
            <person name="Barry K."/>
            <person name="Detter J.C."/>
            <person name="Glavina del Rio T."/>
            <person name="Hammon N."/>
            <person name="Israni S."/>
            <person name="Dalin E."/>
            <person name="Tice H."/>
            <person name="Pitluck S."/>
            <person name="Thompson L.S."/>
            <person name="Brettin T."/>
            <person name="Bruce D."/>
            <person name="Han C."/>
            <person name="Tapia R."/>
            <person name="Gilna P."/>
            <person name="Schmutz J."/>
            <person name="Larimer F."/>
            <person name="Land M."/>
            <person name="Hauser L."/>
            <person name="Kyrpides N."/>
            <person name="Mikhailova N."/>
            <person name="Janssen P.H."/>
            <person name="Kuske C.R."/>
            <person name="Richardson P."/>
        </authorList>
    </citation>
    <scope>NUCLEOTIDE SEQUENCE</scope>
    <source>
        <strain evidence="2">Ellin6076</strain>
    </source>
</reference>
<dbReference type="STRING" id="234267.Acid_1246"/>
<dbReference type="InParanoid" id="Q029N6"/>
<dbReference type="HOGENOM" id="CLU_120522_2_0_0"/>
<dbReference type="OrthoDB" id="121150at2"/>
<accession>Q029N6</accession>
<dbReference type="Gene3D" id="3.30.460.40">
    <property type="match status" value="1"/>
</dbReference>
<evidence type="ECO:0000313" key="2">
    <source>
        <dbReference type="EMBL" id="ABJ82240.1"/>
    </source>
</evidence>
<dbReference type="eggNOG" id="ENOG5032RSF">
    <property type="taxonomic scope" value="Bacteria"/>
</dbReference>
<evidence type="ECO:0008006" key="3">
    <source>
        <dbReference type="Google" id="ProtNLM"/>
    </source>
</evidence>
<dbReference type="AlphaFoldDB" id="Q029N6"/>
<proteinExistence type="predicted"/>
<protein>
    <recommendedName>
        <fullName evidence="3">Nucleotidyltransferase family protein</fullName>
    </recommendedName>
</protein>